<feature type="domain" description="HTH cro/C1-type" evidence="2">
    <location>
        <begin position="8"/>
        <end position="62"/>
    </location>
</feature>
<dbReference type="PROSITE" id="PS50943">
    <property type="entry name" value="HTH_CROC1"/>
    <property type="match status" value="1"/>
</dbReference>
<organism evidence="3 4">
    <name type="scientific">Croceimicrobium hydrocarbonivorans</name>
    <dbReference type="NCBI Taxonomy" id="2761580"/>
    <lineage>
        <taxon>Bacteria</taxon>
        <taxon>Pseudomonadati</taxon>
        <taxon>Bacteroidota</taxon>
        <taxon>Flavobacteriia</taxon>
        <taxon>Flavobacteriales</taxon>
        <taxon>Owenweeksiaceae</taxon>
        <taxon>Croceimicrobium</taxon>
    </lineage>
</organism>
<dbReference type="InterPro" id="IPR050807">
    <property type="entry name" value="TransReg_Diox_bact_type"/>
</dbReference>
<dbReference type="SUPFAM" id="SSF47413">
    <property type="entry name" value="lambda repressor-like DNA-binding domains"/>
    <property type="match status" value="1"/>
</dbReference>
<name>A0A7H0VEP9_9FLAO</name>
<evidence type="ECO:0000256" key="1">
    <source>
        <dbReference type="ARBA" id="ARBA00023125"/>
    </source>
</evidence>
<dbReference type="InterPro" id="IPR001387">
    <property type="entry name" value="Cro/C1-type_HTH"/>
</dbReference>
<sequence>MDNFGSRLKALRTKQGLLMRQVAAATDVDTSMISKFENGDRLPTRKQIEKLALILKVTEEELLVQAYSEKIAYDLIKEPLAEEIVELALKKLQLKK</sequence>
<dbReference type="GO" id="GO:0003700">
    <property type="term" value="F:DNA-binding transcription factor activity"/>
    <property type="evidence" value="ECO:0007669"/>
    <property type="project" value="TreeGrafter"/>
</dbReference>
<dbReference type="GO" id="GO:0005829">
    <property type="term" value="C:cytosol"/>
    <property type="evidence" value="ECO:0007669"/>
    <property type="project" value="TreeGrafter"/>
</dbReference>
<protein>
    <submittedName>
        <fullName evidence="3">Helix-turn-helix transcriptional regulator</fullName>
    </submittedName>
</protein>
<dbReference type="Proteomes" id="UP000516305">
    <property type="component" value="Chromosome"/>
</dbReference>
<dbReference type="EMBL" id="CP060139">
    <property type="protein sequence ID" value="QNR24197.1"/>
    <property type="molecule type" value="Genomic_DNA"/>
</dbReference>
<dbReference type="Pfam" id="PF01381">
    <property type="entry name" value="HTH_3"/>
    <property type="match status" value="1"/>
</dbReference>
<gene>
    <name evidence="3" type="ORF">H4K34_17785</name>
</gene>
<evidence type="ECO:0000313" key="4">
    <source>
        <dbReference type="Proteomes" id="UP000516305"/>
    </source>
</evidence>
<dbReference type="GO" id="GO:0003677">
    <property type="term" value="F:DNA binding"/>
    <property type="evidence" value="ECO:0007669"/>
    <property type="project" value="UniProtKB-KW"/>
</dbReference>
<dbReference type="SMART" id="SM00530">
    <property type="entry name" value="HTH_XRE"/>
    <property type="match status" value="1"/>
</dbReference>
<dbReference type="PANTHER" id="PTHR46797:SF1">
    <property type="entry name" value="METHYLPHOSPHONATE SYNTHASE"/>
    <property type="match status" value="1"/>
</dbReference>
<evidence type="ECO:0000259" key="2">
    <source>
        <dbReference type="PROSITE" id="PS50943"/>
    </source>
</evidence>
<proteinExistence type="predicted"/>
<reference evidence="3 4" key="1">
    <citation type="submission" date="2020-08" db="EMBL/GenBank/DDBJ databases">
        <title>Croceimicrobium hydrocarbonivorans gen. nov., sp. nov., a novel marine bacterium isolated from a bacterial consortium that degrades polyethylene terephthalate.</title>
        <authorList>
            <person name="Liu R."/>
        </authorList>
    </citation>
    <scope>NUCLEOTIDE SEQUENCE [LARGE SCALE GENOMIC DNA]</scope>
    <source>
        <strain evidence="3 4">A20-9</strain>
    </source>
</reference>
<dbReference type="Gene3D" id="1.10.260.40">
    <property type="entry name" value="lambda repressor-like DNA-binding domains"/>
    <property type="match status" value="1"/>
</dbReference>
<dbReference type="AlphaFoldDB" id="A0A7H0VEP9"/>
<dbReference type="KEGG" id="chyd:H4K34_17785"/>
<dbReference type="CDD" id="cd00093">
    <property type="entry name" value="HTH_XRE"/>
    <property type="match status" value="1"/>
</dbReference>
<accession>A0A7H0VEP9</accession>
<evidence type="ECO:0000313" key="3">
    <source>
        <dbReference type="EMBL" id="QNR24197.1"/>
    </source>
</evidence>
<keyword evidence="4" id="KW-1185">Reference proteome</keyword>
<dbReference type="InterPro" id="IPR010982">
    <property type="entry name" value="Lambda_DNA-bd_dom_sf"/>
</dbReference>
<dbReference type="RefSeq" id="WP_073093954.1">
    <property type="nucleotide sequence ID" value="NZ_CP060139.1"/>
</dbReference>
<dbReference type="PANTHER" id="PTHR46797">
    <property type="entry name" value="HTH-TYPE TRANSCRIPTIONAL REGULATOR"/>
    <property type="match status" value="1"/>
</dbReference>
<keyword evidence="1" id="KW-0238">DNA-binding</keyword>